<dbReference type="GO" id="GO:0004818">
    <property type="term" value="F:glutamate-tRNA ligase activity"/>
    <property type="evidence" value="ECO:0007669"/>
    <property type="project" value="UniProtKB-UniRule"/>
</dbReference>
<dbReference type="InterPro" id="IPR008925">
    <property type="entry name" value="aa_tRNA-synth_I_cd-bd_sf"/>
</dbReference>
<dbReference type="FunFam" id="3.40.50.620:FF:000007">
    <property type="entry name" value="Glutamate--tRNA ligase"/>
    <property type="match status" value="1"/>
</dbReference>
<comment type="catalytic activity">
    <reaction evidence="10">
        <text>tRNA(Glu) + L-glutamate + ATP = L-glutamyl-tRNA(Glu) + AMP + diphosphate</text>
        <dbReference type="Rhea" id="RHEA:23540"/>
        <dbReference type="Rhea" id="RHEA-COMP:9663"/>
        <dbReference type="Rhea" id="RHEA-COMP:9680"/>
        <dbReference type="ChEBI" id="CHEBI:29985"/>
        <dbReference type="ChEBI" id="CHEBI:30616"/>
        <dbReference type="ChEBI" id="CHEBI:33019"/>
        <dbReference type="ChEBI" id="CHEBI:78442"/>
        <dbReference type="ChEBI" id="CHEBI:78520"/>
        <dbReference type="ChEBI" id="CHEBI:456215"/>
        <dbReference type="EC" id="6.1.1.17"/>
    </reaction>
</comment>
<evidence type="ECO:0000313" key="14">
    <source>
        <dbReference type="Proteomes" id="UP000294412"/>
    </source>
</evidence>
<protein>
    <recommendedName>
        <fullName evidence="10">Glutamate--tRNA ligase</fullName>
        <ecNumber evidence="10">6.1.1.17</ecNumber>
    </recommendedName>
    <alternativeName>
        <fullName evidence="10">Glutamyl-tRNA synthetase</fullName>
        <shortName evidence="10">GluRS</shortName>
    </alternativeName>
</protein>
<feature type="short sequence motif" description="'KMSKS' region" evidence="10">
    <location>
        <begin position="237"/>
        <end position="241"/>
    </location>
</feature>
<evidence type="ECO:0000313" key="13">
    <source>
        <dbReference type="EMBL" id="VFP79578.1"/>
    </source>
</evidence>
<dbReference type="CDD" id="cd00808">
    <property type="entry name" value="GluRS_core"/>
    <property type="match status" value="1"/>
</dbReference>
<dbReference type="SUPFAM" id="SSF48163">
    <property type="entry name" value="An anticodon-binding domain of class I aminoacyl-tRNA synthetases"/>
    <property type="match status" value="1"/>
</dbReference>
<dbReference type="InterPro" id="IPR045462">
    <property type="entry name" value="aa-tRNA-synth_I_cd-bd"/>
</dbReference>
<dbReference type="InterPro" id="IPR020751">
    <property type="entry name" value="aa-tRNA-synth_I_codon-bd_sub2"/>
</dbReference>
<dbReference type="GO" id="GO:0005829">
    <property type="term" value="C:cytosol"/>
    <property type="evidence" value="ECO:0007669"/>
    <property type="project" value="TreeGrafter"/>
</dbReference>
<keyword evidence="5 10" id="KW-0436">Ligase</keyword>
<dbReference type="Gene3D" id="3.40.50.620">
    <property type="entry name" value="HUPs"/>
    <property type="match status" value="1"/>
</dbReference>
<feature type="domain" description="Aminoacyl-tRNA synthetase class I anticodon-binding" evidence="12">
    <location>
        <begin position="320"/>
        <end position="464"/>
    </location>
</feature>
<keyword evidence="4 10" id="KW-0963">Cytoplasm</keyword>
<feature type="domain" description="Glutamyl/glutaminyl-tRNA synthetase class Ib catalytic" evidence="11">
    <location>
        <begin position="2"/>
        <end position="305"/>
    </location>
</feature>
<dbReference type="InterPro" id="IPR014729">
    <property type="entry name" value="Rossmann-like_a/b/a_fold"/>
</dbReference>
<evidence type="ECO:0000256" key="7">
    <source>
        <dbReference type="ARBA" id="ARBA00022840"/>
    </source>
</evidence>
<dbReference type="GO" id="GO:0008270">
    <property type="term" value="F:zinc ion binding"/>
    <property type="evidence" value="ECO:0007669"/>
    <property type="project" value="InterPro"/>
</dbReference>
<name>A0A451D1T8_9GAMM</name>
<evidence type="ECO:0000256" key="1">
    <source>
        <dbReference type="ARBA" id="ARBA00004496"/>
    </source>
</evidence>
<dbReference type="NCBIfam" id="TIGR00464">
    <property type="entry name" value="gltX_bact"/>
    <property type="match status" value="1"/>
</dbReference>
<dbReference type="InterPro" id="IPR000924">
    <property type="entry name" value="Glu/Gln-tRNA-synth"/>
</dbReference>
<evidence type="ECO:0000256" key="6">
    <source>
        <dbReference type="ARBA" id="ARBA00022741"/>
    </source>
</evidence>
<evidence type="ECO:0000259" key="11">
    <source>
        <dbReference type="Pfam" id="PF00749"/>
    </source>
</evidence>
<comment type="subcellular location">
    <subcellularLocation>
        <location evidence="1 10">Cytoplasm</location>
    </subcellularLocation>
</comment>
<keyword evidence="6 10" id="KW-0547">Nucleotide-binding</keyword>
<dbReference type="InterPro" id="IPR001412">
    <property type="entry name" value="aa-tRNA-synth_I_CS"/>
</dbReference>
<feature type="short sequence motif" description="'HIGH' region" evidence="10">
    <location>
        <begin position="9"/>
        <end position="19"/>
    </location>
</feature>
<dbReference type="RefSeq" id="WP_157993372.1">
    <property type="nucleotide sequence ID" value="NZ_LR217703.1"/>
</dbReference>
<sequence length="474" mass="55478">MKVKTRFSPSPTGYLHLGGARTALYSWLFARHHGGQFVLRIEDTDLQRSKKNISDDIIADLRWLNLDWDEGPYYQTKRLDRYYSIIHQMLKTNNAYKCYCSKERLESLRQNQIANGKKPHYDGYCRNHYTSNSEYKTYVVRFCNPQEGFVIFKDEILGIIKFSNRELDDFIICRSDGTPTYNFCVVIDDWDMKITHVIRGADHINNTPRQINLIKALGADLPIYAHVSMIFGCDGKKLSKRHGAIRVIEYRNEGYLPETLLNYLLRLGWSYGNQEIFNINEMKNLFTLHAMSKSPSIMNLKKLKWLNQHYINNLPPEYIAKNLKWHIEQQNINVANGPCVEELIKLFGKRCHTLKEIADTCHYFYEEFYDYEPYAAQKYFFEQLDIAHQSLHLIRIKLTSILNWTLLEVRNAIHSGANEQIGGIRVIAMPIRIAITGSIQSPELDVTIYTIGKIRSLLRIDKALIYIEKYQHIK</sequence>
<evidence type="ECO:0000256" key="2">
    <source>
        <dbReference type="ARBA" id="ARBA00007894"/>
    </source>
</evidence>
<evidence type="ECO:0000256" key="4">
    <source>
        <dbReference type="ARBA" id="ARBA00022490"/>
    </source>
</evidence>
<dbReference type="GO" id="GO:0006424">
    <property type="term" value="P:glutamyl-tRNA aminoacylation"/>
    <property type="evidence" value="ECO:0007669"/>
    <property type="project" value="UniProtKB-UniRule"/>
</dbReference>
<evidence type="ECO:0000256" key="5">
    <source>
        <dbReference type="ARBA" id="ARBA00022598"/>
    </source>
</evidence>
<dbReference type="HAMAP" id="MF_00022">
    <property type="entry name" value="Glu_tRNA_synth_type1"/>
    <property type="match status" value="1"/>
</dbReference>
<organism evidence="13 14">
    <name type="scientific">Candidatus Erwinia haradaeae</name>
    <dbReference type="NCBI Taxonomy" id="1922217"/>
    <lineage>
        <taxon>Bacteria</taxon>
        <taxon>Pseudomonadati</taxon>
        <taxon>Pseudomonadota</taxon>
        <taxon>Gammaproteobacteria</taxon>
        <taxon>Enterobacterales</taxon>
        <taxon>Erwiniaceae</taxon>
        <taxon>Erwinia</taxon>
    </lineage>
</organism>
<dbReference type="InterPro" id="IPR004527">
    <property type="entry name" value="Glu-tRNA-ligase_bac/mito"/>
</dbReference>
<proteinExistence type="inferred from homology"/>
<comment type="caution">
    <text evidence="10">Lacks conserved residue(s) required for the propagation of feature annotation.</text>
</comment>
<gene>
    <name evidence="10 13" type="primary">gltX</name>
    <name evidence="13" type="ORF">ERCICUMA2628_127</name>
</gene>
<dbReference type="GO" id="GO:0005524">
    <property type="term" value="F:ATP binding"/>
    <property type="evidence" value="ECO:0007669"/>
    <property type="project" value="UniProtKB-UniRule"/>
</dbReference>
<comment type="function">
    <text evidence="10">Catalyzes the attachment of glutamate to tRNA(Glu) in a two-step reaction: glutamate is first activated by ATP to form Glu-AMP and then transferred to the acceptor end of tRNA(Glu).</text>
</comment>
<evidence type="ECO:0000256" key="10">
    <source>
        <dbReference type="HAMAP-Rule" id="MF_00022"/>
    </source>
</evidence>
<comment type="subunit">
    <text evidence="3 10">Monomer.</text>
</comment>
<dbReference type="PANTHER" id="PTHR43311:SF2">
    <property type="entry name" value="GLUTAMATE--TRNA LIGASE, MITOCHONDRIAL-RELATED"/>
    <property type="match status" value="1"/>
</dbReference>
<dbReference type="EMBL" id="LR217703">
    <property type="protein sequence ID" value="VFP79578.1"/>
    <property type="molecule type" value="Genomic_DNA"/>
</dbReference>
<dbReference type="GO" id="GO:0000049">
    <property type="term" value="F:tRNA binding"/>
    <property type="evidence" value="ECO:0007669"/>
    <property type="project" value="InterPro"/>
</dbReference>
<dbReference type="InterPro" id="IPR049940">
    <property type="entry name" value="GluQ/Sye"/>
</dbReference>
<keyword evidence="9 10" id="KW-0030">Aminoacyl-tRNA synthetase</keyword>
<evidence type="ECO:0000259" key="12">
    <source>
        <dbReference type="Pfam" id="PF19269"/>
    </source>
</evidence>
<comment type="similarity">
    <text evidence="2 10">Belongs to the class-I aminoacyl-tRNA synthetase family. Glutamate--tRNA ligase type 1 subfamily.</text>
</comment>
<dbReference type="InterPro" id="IPR020058">
    <property type="entry name" value="Glu/Gln-tRNA-synth_Ib_cat-dom"/>
</dbReference>
<reference evidence="13 14" key="1">
    <citation type="submission" date="2019-02" db="EMBL/GenBank/DDBJ databases">
        <authorList>
            <person name="Manzano-Marin A."/>
            <person name="Manzano-Marin A."/>
        </authorList>
    </citation>
    <scope>NUCLEOTIDE SEQUENCE [LARGE SCALE GENOMIC DNA]</scope>
    <source>
        <strain evidence="13 14">ErCicuneomaculata</strain>
    </source>
</reference>
<dbReference type="EC" id="6.1.1.17" evidence="10"/>
<evidence type="ECO:0000256" key="3">
    <source>
        <dbReference type="ARBA" id="ARBA00011245"/>
    </source>
</evidence>
<accession>A0A451D1T8</accession>
<keyword evidence="7 10" id="KW-0067">ATP-binding</keyword>
<keyword evidence="8 10" id="KW-0648">Protein biosynthesis</keyword>
<evidence type="ECO:0000256" key="9">
    <source>
        <dbReference type="ARBA" id="ARBA00023146"/>
    </source>
</evidence>
<dbReference type="AlphaFoldDB" id="A0A451D1T8"/>
<dbReference type="PROSITE" id="PS00178">
    <property type="entry name" value="AA_TRNA_LIGASE_I"/>
    <property type="match status" value="1"/>
</dbReference>
<feature type="binding site" evidence="10">
    <location>
        <position position="240"/>
    </location>
    <ligand>
        <name>ATP</name>
        <dbReference type="ChEBI" id="CHEBI:30616"/>
    </ligand>
</feature>
<dbReference type="OrthoDB" id="9807503at2"/>
<dbReference type="PRINTS" id="PR00987">
    <property type="entry name" value="TRNASYNTHGLU"/>
</dbReference>
<dbReference type="PANTHER" id="PTHR43311">
    <property type="entry name" value="GLUTAMATE--TRNA LIGASE"/>
    <property type="match status" value="1"/>
</dbReference>
<evidence type="ECO:0000256" key="8">
    <source>
        <dbReference type="ARBA" id="ARBA00022917"/>
    </source>
</evidence>
<dbReference type="Pfam" id="PF19269">
    <property type="entry name" value="Anticodon_2"/>
    <property type="match status" value="1"/>
</dbReference>
<dbReference type="SUPFAM" id="SSF52374">
    <property type="entry name" value="Nucleotidylyl transferase"/>
    <property type="match status" value="1"/>
</dbReference>
<dbReference type="Gene3D" id="1.10.10.350">
    <property type="match status" value="1"/>
</dbReference>
<dbReference type="Pfam" id="PF00749">
    <property type="entry name" value="tRNA-synt_1c"/>
    <property type="match status" value="1"/>
</dbReference>
<dbReference type="Proteomes" id="UP000294412">
    <property type="component" value="Chromosome"/>
</dbReference>
<dbReference type="InterPro" id="IPR033910">
    <property type="entry name" value="GluRS_core"/>
</dbReference>